<protein>
    <submittedName>
        <fullName evidence="1">Uncharacterized protein</fullName>
    </submittedName>
</protein>
<organism evidence="1 2">
    <name type="scientific">Pneumocystis oryctolagi</name>
    <dbReference type="NCBI Taxonomy" id="42067"/>
    <lineage>
        <taxon>Eukaryota</taxon>
        <taxon>Fungi</taxon>
        <taxon>Dikarya</taxon>
        <taxon>Ascomycota</taxon>
        <taxon>Taphrinomycotina</taxon>
        <taxon>Pneumocystomycetes</taxon>
        <taxon>Pneumocystaceae</taxon>
        <taxon>Pneumocystis</taxon>
    </lineage>
</organism>
<gene>
    <name evidence="1" type="ORF">PORY_000759</name>
</gene>
<accession>A0ACB7CFZ8</accession>
<comment type="caution">
    <text evidence="1">The sequence shown here is derived from an EMBL/GenBank/DDBJ whole genome shotgun (WGS) entry which is preliminary data.</text>
</comment>
<reference evidence="1 2" key="1">
    <citation type="journal article" date="2021" name="Commun. Biol.">
        <title>Genomic insights into the host specific adaptation of the Pneumocystis genus.</title>
        <authorList>
            <person name="Cisse O.H."/>
            <person name="Ma L."/>
            <person name="Dekker J.P."/>
            <person name="Khil P.P."/>
            <person name="Youn J.-H."/>
            <person name="Brenchley J.M."/>
            <person name="Blair R."/>
            <person name="Pahar B."/>
            <person name="Chabe M."/>
            <person name="Van Rompay K.K.A."/>
            <person name="Keesler R."/>
            <person name="Sukura A."/>
            <person name="Hirsch V."/>
            <person name="Kutty G."/>
            <person name="Liu Y."/>
            <person name="Peng L."/>
            <person name="Chen J."/>
            <person name="Song J."/>
            <person name="Weissenbacher-Lang C."/>
            <person name="Xu J."/>
            <person name="Upham N.S."/>
            <person name="Stajich J.E."/>
            <person name="Cuomo C.A."/>
            <person name="Cushion M.T."/>
            <person name="Kovacs J.A."/>
        </authorList>
    </citation>
    <scope>NUCLEOTIDE SEQUENCE [LARGE SCALE GENOMIC DNA]</scope>
    <source>
        <strain evidence="1 2">RABM</strain>
    </source>
</reference>
<evidence type="ECO:0000313" key="2">
    <source>
        <dbReference type="Proteomes" id="UP000768646"/>
    </source>
</evidence>
<evidence type="ECO:0000313" key="1">
    <source>
        <dbReference type="EMBL" id="KAG4305849.1"/>
    </source>
</evidence>
<name>A0ACB7CFZ8_9ASCO</name>
<proteinExistence type="predicted"/>
<dbReference type="EMBL" id="JABTEG010000002">
    <property type="protein sequence ID" value="KAG4305849.1"/>
    <property type="molecule type" value="Genomic_DNA"/>
</dbReference>
<sequence>MKTFVFSVLIGIAHVFSRSVHVSERDEIRNISEHETPAHLFSKRSDYFLSSRPLENFPLGELIVAGLPNGMDPCINAMADLCTSLETSQQNIQVDDLLLSSICSTPSTIHAACHDLVDSTGQTGLDFVKGECGKIHKALKKLVNINLKDYVGEKYKLLKEDQCTRYTTLCDLFAPKCPFIRELCLLFSTMCYKKHHDDFTDMIIITQLKERLNSIQECNSTLSERCKCLVHLGVGLTGSCVKIGQTCDRIVHGLQTTCSSLKKRLQELVVVSESSSNSDDLEDSDDSSDSEDLKRLKRRDSSYRQRLSERECSLLNTLCHMFLSKCNDLTVQSLCKKQEEICTAKSTTASRTFQSFCGDEVTLMDLGFPYFDASYHGVMAIIRYPPFDSLIAFLLSIFHQSGNTLDQQCNSLFHSKCSSFGHSLFVSIEEDCILGKSDKCKGLDGRIKDKCKKLEESLLKLEFLSVDNWPPYLEIANSGNSYISRHKCDKLLSECYYLQNGCGENVKKLCSSLSVLCSWNFRRISLLTQFWEGLRTLSLKNSDGVILRDFSRDSKNVEDLYDLILETCKGLSGISPYIFMLCMRPMYIFSWLGFINTRSSNTLNEGLRNVGEYPSVTECWYYSRLCSLFGSSSGLKDECNRFQNLCFVSDDS</sequence>
<keyword evidence="2" id="KW-1185">Reference proteome</keyword>
<dbReference type="Proteomes" id="UP000768646">
    <property type="component" value="Unassembled WGS sequence"/>
</dbReference>